<dbReference type="InterPro" id="IPR045851">
    <property type="entry name" value="AMP-bd_C_sf"/>
</dbReference>
<gene>
    <name evidence="6" type="ORF">BDW59DRAFT_166287</name>
</gene>
<evidence type="ECO:0000313" key="7">
    <source>
        <dbReference type="Proteomes" id="UP001610335"/>
    </source>
</evidence>
<keyword evidence="7" id="KW-1185">Reference proteome</keyword>
<dbReference type="Gene3D" id="1.10.1200.10">
    <property type="entry name" value="ACP-like"/>
    <property type="match status" value="1"/>
</dbReference>
<protein>
    <recommendedName>
        <fullName evidence="5">Carrier domain-containing protein</fullName>
    </recommendedName>
</protein>
<comment type="caution">
    <text evidence="6">The sequence shown here is derived from an EMBL/GenBank/DDBJ whole genome shotgun (WGS) entry which is preliminary data.</text>
</comment>
<dbReference type="PANTHER" id="PTHR45527">
    <property type="entry name" value="NONRIBOSOMAL PEPTIDE SYNTHETASE"/>
    <property type="match status" value="1"/>
</dbReference>
<sequence length="980" mass="107830">MDPGPENHAIFPHFGSGVMEDGRICVQEIATSSAFEIRKFCQEYDISGHSFYLTVWSLVLRAFAETDSVCIGFGDFRTGCAELNDAPLKNLHSTLSPRRPVSQILEEFKDAEREASLNTQETHRNTAVVLLPKAIDPLELWWLTKLNYSIFLTVSFRDSTNLLAKLSMVYLSSSLPPSHAGNLSSNITQAMQQVVAHYNGYIKDIDLFSPLNTRTVSRWNATAQKAASLLEVIRGHAKCRPDHPAIYAWDGTVSYSELEILTAQWASYLQSQGVKPECLDPIMMDHSKWAIIGEIAILKAGGAFVPLDPAAPVSRLEDIVQQTNARISVSSPHLVDKLQDLVNTVIPISDERTSSFQSPPNTGRPKGCVVNYGALSDVVNQTMALKIGPESRVLHFASYTYGMSLIEIYCSLAAGATICVPLEDDGLNALSSVLQSMQITWAILTPSTTLSITESLGCLETLVVAGEALTLDHFYSLADKVELIQAFGLTEWGGICCVSQKISSESDLRIIGRSPTARLWLADPTDDNKLAPVGAVAELLVEGPALADCYLGNPHQTAAAFLKDPLWRLSSTGARFYKTGDLVQYTANGNLRYISRKDNQVKIRGMRVELAEVEYQIRQAYPVLENAIVEAAAAKNSNGMPILAAFLYSGKAQIHQDSPFCTYVYIPLPSIPLTISRKVDRKTLRHLLQSSTREELERYQSPTASIVAPQTDIERQLHQLVAEVLHLELLSFGMGQNFITLGGDSVTAMLLVNRCKKHGYMVTFAAILRAQSISDIASLLHIPSTSAGAKNPSQKNTAVESQSDICPASAGYVPIPRLSHSGPVEQSSSQARIWFLQTLHPESTWLLLPSATRLQGSLQVDALETALSALAERHETLQTTFESRNGFGVQLVAPFRPKRLKVVEICSDSNAELMTALHGQQMTPMDITKECWRVALFRLLPKDHVLSIVLHRIICDGWSFDILMKTLEAYYAAAIRDQPC</sequence>
<dbReference type="SUPFAM" id="SSF52777">
    <property type="entry name" value="CoA-dependent acyltransferases"/>
    <property type="match status" value="1"/>
</dbReference>
<feature type="domain" description="Carrier" evidence="5">
    <location>
        <begin position="708"/>
        <end position="784"/>
    </location>
</feature>
<name>A0ABR4HPL1_9EURO</name>
<proteinExistence type="inferred from homology"/>
<accession>A0ABR4HPL1</accession>
<evidence type="ECO:0000313" key="6">
    <source>
        <dbReference type="EMBL" id="KAL2816643.1"/>
    </source>
</evidence>
<dbReference type="InterPro" id="IPR023213">
    <property type="entry name" value="CAT-like_dom_sf"/>
</dbReference>
<keyword evidence="3" id="KW-0436">Ligase</keyword>
<dbReference type="SUPFAM" id="SSF47336">
    <property type="entry name" value="ACP-like"/>
    <property type="match status" value="1"/>
</dbReference>
<dbReference type="Pfam" id="PF00501">
    <property type="entry name" value="AMP-binding"/>
    <property type="match status" value="2"/>
</dbReference>
<dbReference type="InterPro" id="IPR001242">
    <property type="entry name" value="Condensation_dom"/>
</dbReference>
<dbReference type="Gene3D" id="3.40.50.12780">
    <property type="entry name" value="N-terminal domain of ligase-like"/>
    <property type="match status" value="1"/>
</dbReference>
<keyword evidence="1" id="KW-0596">Phosphopantetheine</keyword>
<evidence type="ECO:0000256" key="1">
    <source>
        <dbReference type="ARBA" id="ARBA00022450"/>
    </source>
</evidence>
<organism evidence="6 7">
    <name type="scientific">Aspergillus cavernicola</name>
    <dbReference type="NCBI Taxonomy" id="176166"/>
    <lineage>
        <taxon>Eukaryota</taxon>
        <taxon>Fungi</taxon>
        <taxon>Dikarya</taxon>
        <taxon>Ascomycota</taxon>
        <taxon>Pezizomycotina</taxon>
        <taxon>Eurotiomycetes</taxon>
        <taxon>Eurotiomycetidae</taxon>
        <taxon>Eurotiales</taxon>
        <taxon>Aspergillaceae</taxon>
        <taxon>Aspergillus</taxon>
        <taxon>Aspergillus subgen. Nidulantes</taxon>
    </lineage>
</organism>
<reference evidence="6 7" key="1">
    <citation type="submission" date="2024-07" db="EMBL/GenBank/DDBJ databases">
        <title>Section-level genome sequencing and comparative genomics of Aspergillus sections Usti and Cavernicolus.</title>
        <authorList>
            <consortium name="Lawrence Berkeley National Laboratory"/>
            <person name="Nybo J.L."/>
            <person name="Vesth T.C."/>
            <person name="Theobald S."/>
            <person name="Frisvad J.C."/>
            <person name="Larsen T.O."/>
            <person name="Kjaerboelling I."/>
            <person name="Rothschild-Mancinelli K."/>
            <person name="Lyhne E.K."/>
            <person name="Kogle M.E."/>
            <person name="Barry K."/>
            <person name="Clum A."/>
            <person name="Na H."/>
            <person name="Ledsgaard L."/>
            <person name="Lin J."/>
            <person name="Lipzen A."/>
            <person name="Kuo A."/>
            <person name="Riley R."/>
            <person name="Mondo S."/>
            <person name="LaButti K."/>
            <person name="Haridas S."/>
            <person name="Pangalinan J."/>
            <person name="Salamov A.A."/>
            <person name="Simmons B.A."/>
            <person name="Magnuson J.K."/>
            <person name="Chen J."/>
            <person name="Drula E."/>
            <person name="Henrissat B."/>
            <person name="Wiebenga A."/>
            <person name="Lubbers R.J."/>
            <person name="Gomes A.C."/>
            <person name="Makela M.R."/>
            <person name="Stajich J."/>
            <person name="Grigoriev I.V."/>
            <person name="Mortensen U.H."/>
            <person name="De vries R.P."/>
            <person name="Baker S.E."/>
            <person name="Andersen M.R."/>
        </authorList>
    </citation>
    <scope>NUCLEOTIDE SEQUENCE [LARGE SCALE GENOMIC DNA]</scope>
    <source>
        <strain evidence="6 7">CBS 600.67</strain>
    </source>
</reference>
<dbReference type="Gene3D" id="3.30.300.30">
    <property type="match status" value="1"/>
</dbReference>
<dbReference type="PANTHER" id="PTHR45527:SF16">
    <property type="entry name" value="NONRIBOSOMAL PEPTIDE SYNTHASE ATNA-RELATED"/>
    <property type="match status" value="1"/>
</dbReference>
<evidence type="ECO:0000256" key="3">
    <source>
        <dbReference type="ARBA" id="ARBA00022598"/>
    </source>
</evidence>
<dbReference type="SUPFAM" id="SSF56801">
    <property type="entry name" value="Acetyl-CoA synthetase-like"/>
    <property type="match status" value="1"/>
</dbReference>
<evidence type="ECO:0000256" key="4">
    <source>
        <dbReference type="ARBA" id="ARBA00029454"/>
    </source>
</evidence>
<dbReference type="InterPro" id="IPR042099">
    <property type="entry name" value="ANL_N_sf"/>
</dbReference>
<dbReference type="InterPro" id="IPR009081">
    <property type="entry name" value="PP-bd_ACP"/>
</dbReference>
<dbReference type="EMBL" id="JBFXLS010000099">
    <property type="protein sequence ID" value="KAL2816643.1"/>
    <property type="molecule type" value="Genomic_DNA"/>
</dbReference>
<keyword evidence="2" id="KW-0597">Phosphoprotein</keyword>
<dbReference type="Pfam" id="PF00668">
    <property type="entry name" value="Condensation"/>
    <property type="match status" value="1"/>
</dbReference>
<dbReference type="Proteomes" id="UP001610335">
    <property type="component" value="Unassembled WGS sequence"/>
</dbReference>
<comment type="similarity">
    <text evidence="4">Belongs to the NRP synthetase family.</text>
</comment>
<dbReference type="PROSITE" id="PS50075">
    <property type="entry name" value="CARRIER"/>
    <property type="match status" value="1"/>
</dbReference>
<dbReference type="Gene3D" id="3.30.559.10">
    <property type="entry name" value="Chloramphenicol acetyltransferase-like domain"/>
    <property type="match status" value="1"/>
</dbReference>
<dbReference type="InterPro" id="IPR000873">
    <property type="entry name" value="AMP-dep_synth/lig_dom"/>
</dbReference>
<dbReference type="CDD" id="cd05918">
    <property type="entry name" value="A_NRPS_SidN3_like"/>
    <property type="match status" value="1"/>
</dbReference>
<dbReference type="Pfam" id="PF00550">
    <property type="entry name" value="PP-binding"/>
    <property type="match status" value="1"/>
</dbReference>
<evidence type="ECO:0000256" key="2">
    <source>
        <dbReference type="ARBA" id="ARBA00022553"/>
    </source>
</evidence>
<dbReference type="InterPro" id="IPR036736">
    <property type="entry name" value="ACP-like_sf"/>
</dbReference>
<evidence type="ECO:0000259" key="5">
    <source>
        <dbReference type="PROSITE" id="PS50075"/>
    </source>
</evidence>